<feature type="compositionally biased region" description="Low complexity" evidence="1">
    <location>
        <begin position="132"/>
        <end position="144"/>
    </location>
</feature>
<feature type="compositionally biased region" description="Low complexity" evidence="1">
    <location>
        <begin position="91"/>
        <end position="114"/>
    </location>
</feature>
<organism evidence="2 3">
    <name type="scientific">Streptomyces flaveolus</name>
    <dbReference type="NCBI Taxonomy" id="67297"/>
    <lineage>
        <taxon>Bacteria</taxon>
        <taxon>Bacillati</taxon>
        <taxon>Actinomycetota</taxon>
        <taxon>Actinomycetes</taxon>
        <taxon>Kitasatosporales</taxon>
        <taxon>Streptomycetaceae</taxon>
        <taxon>Streptomyces</taxon>
    </lineage>
</organism>
<keyword evidence="3" id="KW-1185">Reference proteome</keyword>
<evidence type="ECO:0000313" key="2">
    <source>
        <dbReference type="EMBL" id="MER6903776.1"/>
    </source>
</evidence>
<protein>
    <submittedName>
        <fullName evidence="2">Uncharacterized protein</fullName>
    </submittedName>
</protein>
<proteinExistence type="predicted"/>
<dbReference type="RefSeq" id="WP_350715353.1">
    <property type="nucleotide sequence ID" value="NZ_JBEPCO010000002.1"/>
</dbReference>
<name>A0ABV1VB97_9ACTN</name>
<sequence length="165" mass="17770">MKHETTINNLAAFAGLFSAVDHITVPETHPDTNITEEVTLPPPLIRRTQRRDDTTMWILTPPGIHERIFVADHAPITVYLKDPTPAPAPQQAPAQHQAAVQQQAPTPQQAAVHQPPAPAPAAPGGWPPQPAAPVAYPPQQQAPATPQPATPHRPAAPWTTQQPHN</sequence>
<dbReference type="EMBL" id="JBEPCV010000005">
    <property type="protein sequence ID" value="MER6903776.1"/>
    <property type="molecule type" value="Genomic_DNA"/>
</dbReference>
<dbReference type="Proteomes" id="UP001490330">
    <property type="component" value="Unassembled WGS sequence"/>
</dbReference>
<comment type="caution">
    <text evidence="2">The sequence shown here is derived from an EMBL/GenBank/DDBJ whole genome shotgun (WGS) entry which is preliminary data.</text>
</comment>
<evidence type="ECO:0000313" key="3">
    <source>
        <dbReference type="Proteomes" id="UP001490330"/>
    </source>
</evidence>
<feature type="region of interest" description="Disordered" evidence="1">
    <location>
        <begin position="80"/>
        <end position="165"/>
    </location>
</feature>
<evidence type="ECO:0000256" key="1">
    <source>
        <dbReference type="SAM" id="MobiDB-lite"/>
    </source>
</evidence>
<accession>A0ABV1VB97</accession>
<feature type="compositionally biased region" description="Pro residues" evidence="1">
    <location>
        <begin position="115"/>
        <end position="131"/>
    </location>
</feature>
<reference evidence="2 3" key="1">
    <citation type="submission" date="2024-06" db="EMBL/GenBank/DDBJ databases">
        <title>The Natural Products Discovery Center: Release of the First 8490 Sequenced Strains for Exploring Actinobacteria Biosynthetic Diversity.</title>
        <authorList>
            <person name="Kalkreuter E."/>
            <person name="Kautsar S.A."/>
            <person name="Yang D."/>
            <person name="Bader C.D."/>
            <person name="Teijaro C.N."/>
            <person name="Fluegel L."/>
            <person name="Davis C.M."/>
            <person name="Simpson J.R."/>
            <person name="Lauterbach L."/>
            <person name="Steele A.D."/>
            <person name="Gui C."/>
            <person name="Meng S."/>
            <person name="Li G."/>
            <person name="Viehrig K."/>
            <person name="Ye F."/>
            <person name="Su P."/>
            <person name="Kiefer A.F."/>
            <person name="Nichols A."/>
            <person name="Cepeda A.J."/>
            <person name="Yan W."/>
            <person name="Fan B."/>
            <person name="Jiang Y."/>
            <person name="Adhikari A."/>
            <person name="Zheng C.-J."/>
            <person name="Schuster L."/>
            <person name="Cowan T.M."/>
            <person name="Smanski M.J."/>
            <person name="Chevrette M.G."/>
            <person name="De Carvalho L.P.S."/>
            <person name="Shen B."/>
        </authorList>
    </citation>
    <scope>NUCLEOTIDE SEQUENCE [LARGE SCALE GENOMIC DNA]</scope>
    <source>
        <strain evidence="2 3">NPDC000632</strain>
    </source>
</reference>
<gene>
    <name evidence="2" type="ORF">ABT322_08300</name>
</gene>